<dbReference type="PANTHER" id="PTHR43124:SF10">
    <property type="entry name" value="PURINE EFFLUX PUMP PBUE"/>
    <property type="match status" value="1"/>
</dbReference>
<feature type="transmembrane region" description="Helical" evidence="6">
    <location>
        <begin position="156"/>
        <end position="178"/>
    </location>
</feature>
<feature type="transmembrane region" description="Helical" evidence="6">
    <location>
        <begin position="70"/>
        <end position="93"/>
    </location>
</feature>
<feature type="transmembrane region" description="Helical" evidence="6">
    <location>
        <begin position="41"/>
        <end position="63"/>
    </location>
</feature>
<dbReference type="AlphaFoldDB" id="W0MWR5"/>
<evidence type="ECO:0000256" key="2">
    <source>
        <dbReference type="ARBA" id="ARBA00022475"/>
    </source>
</evidence>
<evidence type="ECO:0000256" key="5">
    <source>
        <dbReference type="ARBA" id="ARBA00023136"/>
    </source>
</evidence>
<feature type="transmembrane region" description="Helical" evidence="6">
    <location>
        <begin position="321"/>
        <end position="343"/>
    </location>
</feature>
<feature type="transmembrane region" description="Helical" evidence="6">
    <location>
        <begin position="355"/>
        <end position="375"/>
    </location>
</feature>
<dbReference type="RefSeq" id="WP_025390090.1">
    <property type="nucleotide sequence ID" value="NZ_CP007014.1"/>
</dbReference>
<dbReference type="GO" id="GO:0005886">
    <property type="term" value="C:plasma membrane"/>
    <property type="evidence" value="ECO:0007669"/>
    <property type="project" value="UniProtKB-SubCell"/>
</dbReference>
<feature type="transmembrane region" description="Helical" evidence="6">
    <location>
        <begin position="265"/>
        <end position="283"/>
    </location>
</feature>
<feature type="transmembrane region" description="Helical" evidence="6">
    <location>
        <begin position="235"/>
        <end position="253"/>
    </location>
</feature>
<protein>
    <submittedName>
        <fullName evidence="8">MFS transporter</fullName>
    </submittedName>
</protein>
<dbReference type="eggNOG" id="COG2814">
    <property type="taxonomic scope" value="Bacteria"/>
</dbReference>
<feature type="transmembrane region" description="Helical" evidence="6">
    <location>
        <begin position="99"/>
        <end position="120"/>
    </location>
</feature>
<dbReference type="Proteomes" id="UP000019089">
    <property type="component" value="Chromosome"/>
</dbReference>
<evidence type="ECO:0000256" key="6">
    <source>
        <dbReference type="SAM" id="Phobius"/>
    </source>
</evidence>
<feature type="transmembrane region" description="Helical" evidence="6">
    <location>
        <begin position="132"/>
        <end position="150"/>
    </location>
</feature>
<dbReference type="CDD" id="cd17324">
    <property type="entry name" value="MFS_NepI_like"/>
    <property type="match status" value="1"/>
</dbReference>
<dbReference type="STRING" id="1357279.N018_15200"/>
<proteinExistence type="predicted"/>
<evidence type="ECO:0000313" key="9">
    <source>
        <dbReference type="Proteomes" id="UP000019089"/>
    </source>
</evidence>
<dbReference type="Pfam" id="PF07690">
    <property type="entry name" value="MFS_1"/>
    <property type="match status" value="1"/>
</dbReference>
<feature type="transmembrane region" description="Helical" evidence="6">
    <location>
        <begin position="289"/>
        <end position="309"/>
    </location>
</feature>
<dbReference type="EMBL" id="CP007014">
    <property type="protein sequence ID" value="AHG41463.1"/>
    <property type="molecule type" value="Genomic_DNA"/>
</dbReference>
<dbReference type="InterPro" id="IPR020846">
    <property type="entry name" value="MFS_dom"/>
</dbReference>
<dbReference type="PROSITE" id="PS50850">
    <property type="entry name" value="MFS"/>
    <property type="match status" value="1"/>
</dbReference>
<gene>
    <name evidence="8" type="ORF">N018_15200</name>
</gene>
<dbReference type="GO" id="GO:0022857">
    <property type="term" value="F:transmembrane transporter activity"/>
    <property type="evidence" value="ECO:0007669"/>
    <property type="project" value="InterPro"/>
</dbReference>
<feature type="domain" description="Major facilitator superfamily (MFS) profile" evidence="7">
    <location>
        <begin position="4"/>
        <end position="379"/>
    </location>
</feature>
<comment type="subcellular location">
    <subcellularLocation>
        <location evidence="1">Cell membrane</location>
        <topology evidence="1">Multi-pass membrane protein</topology>
    </subcellularLocation>
</comment>
<evidence type="ECO:0000256" key="3">
    <source>
        <dbReference type="ARBA" id="ARBA00022692"/>
    </source>
</evidence>
<keyword evidence="5 6" id="KW-0472">Membrane</keyword>
<evidence type="ECO:0000313" key="8">
    <source>
        <dbReference type="EMBL" id="AHG41463.1"/>
    </source>
</evidence>
<dbReference type="PANTHER" id="PTHR43124">
    <property type="entry name" value="PURINE EFFLUX PUMP PBUE"/>
    <property type="match status" value="1"/>
</dbReference>
<name>W0MWR5_PSESX</name>
<organism evidence="8 9">
    <name type="scientific">Pseudomonas syringae CC1557</name>
    <dbReference type="NCBI Taxonomy" id="1357279"/>
    <lineage>
        <taxon>Bacteria</taxon>
        <taxon>Pseudomonadati</taxon>
        <taxon>Pseudomonadota</taxon>
        <taxon>Gammaproteobacteria</taxon>
        <taxon>Pseudomonadales</taxon>
        <taxon>Pseudomonadaceae</taxon>
        <taxon>Pseudomonas</taxon>
        <taxon>Pseudomonas syringae</taxon>
    </lineage>
</organism>
<dbReference type="KEGG" id="psyr:N018_15200"/>
<dbReference type="InterPro" id="IPR050189">
    <property type="entry name" value="MFS_Efflux_Transporters"/>
</dbReference>
<accession>W0MWR5</accession>
<keyword evidence="3 6" id="KW-0812">Transmembrane</keyword>
<evidence type="ECO:0000256" key="1">
    <source>
        <dbReference type="ARBA" id="ARBA00004651"/>
    </source>
</evidence>
<evidence type="ECO:0000256" key="4">
    <source>
        <dbReference type="ARBA" id="ARBA00022989"/>
    </source>
</evidence>
<dbReference type="SUPFAM" id="SSF103473">
    <property type="entry name" value="MFS general substrate transporter"/>
    <property type="match status" value="1"/>
</dbReference>
<keyword evidence="2" id="KW-1003">Cell membrane</keyword>
<evidence type="ECO:0000259" key="7">
    <source>
        <dbReference type="PROSITE" id="PS50850"/>
    </source>
</evidence>
<sequence length="384" mass="39949">MLLPILLLSAAGFTVLTTEFVIVGLLPAVARDLHVTVSQAGLLVTLFAFTVAAFGPFLTAYFSRFERKRLFISILILFGFSNALAALAPNIAIMGIARLIPALGLPVFWALASETAVDIVGPEFAGRAIARIGFGIVCATVFGIPVGTLISDAFGWRSAFAALAVLALAKALLLAIYLPKTAAKKNPVSILKQFGILRSPMMQGHVLLSVLVFSGMFTAYTYLADMLERLAGFDGNLVGWCLMGFGAVGLLGNSLGGRMVDRHPLIASLVFCAFMVVGLVAVVPSIHSVVALALALAVWGITQAALFLVSHVRLIKAAPEAPAFGASLNIAGANLGIGIGALIGGRVIDHLGLGSVGFAAAGIILLAILLALWLIKRDPIPLAA</sequence>
<keyword evidence="4 6" id="KW-1133">Transmembrane helix</keyword>
<reference evidence="8 9" key="1">
    <citation type="submission" date="2013-12" db="EMBL/GenBank/DDBJ databases">
        <title>Interactions Between Genome Architecture and Virulence Genes in Pseudomonas syringae, strain CC1557 as a model.</title>
        <authorList>
            <person name="Baltrus D."/>
            <person name="Hockett K."/>
            <person name="Karlsrud E."/>
            <person name="Dougherty K."/>
            <person name="Nishimura M."/>
        </authorList>
    </citation>
    <scope>NUCLEOTIDE SEQUENCE [LARGE SCALE GENOMIC DNA]</scope>
    <source>
        <strain evidence="8 9">CC1557</strain>
    </source>
</reference>
<dbReference type="Gene3D" id="1.20.1250.20">
    <property type="entry name" value="MFS general substrate transporter like domains"/>
    <property type="match status" value="1"/>
</dbReference>
<dbReference type="InterPro" id="IPR036259">
    <property type="entry name" value="MFS_trans_sf"/>
</dbReference>
<dbReference type="HOGENOM" id="CLU_001265_61_0_6"/>
<dbReference type="InterPro" id="IPR011701">
    <property type="entry name" value="MFS"/>
</dbReference>
<feature type="transmembrane region" description="Helical" evidence="6">
    <location>
        <begin position="206"/>
        <end position="223"/>
    </location>
</feature>